<feature type="transmembrane region" description="Helical" evidence="8">
    <location>
        <begin position="360"/>
        <end position="378"/>
    </location>
</feature>
<feature type="transmembrane region" description="Helical" evidence="8">
    <location>
        <begin position="88"/>
        <end position="106"/>
    </location>
</feature>
<organism evidence="10 11">
    <name type="scientific">Agrilus planipennis</name>
    <name type="common">Emerald ash borer</name>
    <name type="synonym">Agrilus marcopoli</name>
    <dbReference type="NCBI Taxonomy" id="224129"/>
    <lineage>
        <taxon>Eukaryota</taxon>
        <taxon>Metazoa</taxon>
        <taxon>Ecdysozoa</taxon>
        <taxon>Arthropoda</taxon>
        <taxon>Hexapoda</taxon>
        <taxon>Insecta</taxon>
        <taxon>Pterygota</taxon>
        <taxon>Neoptera</taxon>
        <taxon>Endopterygota</taxon>
        <taxon>Coleoptera</taxon>
        <taxon>Polyphaga</taxon>
        <taxon>Elateriformia</taxon>
        <taxon>Buprestoidea</taxon>
        <taxon>Buprestidae</taxon>
        <taxon>Agrilinae</taxon>
        <taxon>Agrilus</taxon>
    </lineage>
</organism>
<evidence type="ECO:0000256" key="8">
    <source>
        <dbReference type="SAM" id="Phobius"/>
    </source>
</evidence>
<dbReference type="AlphaFoldDB" id="A0A1W4WYJ2"/>
<dbReference type="PROSITE" id="PS51257">
    <property type="entry name" value="PROKAR_LIPOPROTEIN"/>
    <property type="match status" value="1"/>
</dbReference>
<evidence type="ECO:0000313" key="11">
    <source>
        <dbReference type="RefSeq" id="XP_018328946.1"/>
    </source>
</evidence>
<dbReference type="STRING" id="224129.A0A1W4WYJ2"/>
<dbReference type="PANTHER" id="PTHR48021">
    <property type="match status" value="1"/>
</dbReference>
<dbReference type="KEGG" id="apln:108739520"/>
<dbReference type="GO" id="GO:0022857">
    <property type="term" value="F:transmembrane transporter activity"/>
    <property type="evidence" value="ECO:0007669"/>
    <property type="project" value="InterPro"/>
</dbReference>
<feature type="domain" description="Major facilitator superfamily (MFS) profile" evidence="9">
    <location>
        <begin position="1"/>
        <end position="444"/>
    </location>
</feature>
<accession>A0A1W4WYJ2</accession>
<dbReference type="InParanoid" id="A0A1W4WYJ2"/>
<feature type="transmembrane region" description="Helical" evidence="8">
    <location>
        <begin position="416"/>
        <end position="438"/>
    </location>
</feature>
<feature type="transmembrane region" description="Helical" evidence="8">
    <location>
        <begin position="58"/>
        <end position="76"/>
    </location>
</feature>
<comment type="subcellular location">
    <subcellularLocation>
        <location evidence="1">Cell membrane</location>
        <topology evidence="1">Multi-pass membrane protein</topology>
    </subcellularLocation>
</comment>
<dbReference type="PANTHER" id="PTHR48021:SF46">
    <property type="entry name" value="MAJOR FACILITATOR SUPERFAMILY (MFS) PROFILE DOMAIN-CONTAINING PROTEIN"/>
    <property type="match status" value="1"/>
</dbReference>
<keyword evidence="6 8" id="KW-1133">Transmembrane helix</keyword>
<dbReference type="InterPro" id="IPR036259">
    <property type="entry name" value="MFS_trans_sf"/>
</dbReference>
<dbReference type="PROSITE" id="PS50850">
    <property type="entry name" value="MFS"/>
    <property type="match status" value="1"/>
</dbReference>
<evidence type="ECO:0000256" key="4">
    <source>
        <dbReference type="ARBA" id="ARBA00022597"/>
    </source>
</evidence>
<feature type="transmembrane region" description="Helical" evidence="8">
    <location>
        <begin position="12"/>
        <end position="36"/>
    </location>
</feature>
<feature type="transmembrane region" description="Helical" evidence="8">
    <location>
        <begin position="146"/>
        <end position="168"/>
    </location>
</feature>
<sequence>MKSIIRRFKGSRTIPQVVAICIGSLSLLTACVQYAWTSPYIPIITSEDFPGNITFEEASYFTVIPPLTAIGLCAVFSKLADRIGRKRVLILSGPVHFAAYVLIYFGRTVTPFYISRFLSGLGDAILWASLPVYVAEISEPHVRGTWGNVPAISGYVGQVLINVLGSYLHLQTSTILSAIVPVVFCCAFAFMPESPYFLLARGRHEEAQKSLRLLRGGQNCDDEYKQLTRDVNRQLSETGTLKDLFLIKSNRRALFIAVGARAASQMSGIAAFTVHTQYLFEQAGQNISKELSSITFSAVLLVLATLGAFYQDKFGRRPLMIGSCLGCGFILLVETVYFYLNDKTSVDLSGLRWVPLAGMILYLFCFSFGLSLIPSLLVGELFSTSIKANAMIVTNIFFDGFICVITKVFQTLTYNFGLYVPFLIFTVSCFINAIRSYLFLLETRGKTLEEIQQMLKK</sequence>
<evidence type="ECO:0000256" key="1">
    <source>
        <dbReference type="ARBA" id="ARBA00004651"/>
    </source>
</evidence>
<dbReference type="SUPFAM" id="SSF103473">
    <property type="entry name" value="MFS general substrate transporter"/>
    <property type="match status" value="1"/>
</dbReference>
<keyword evidence="4" id="KW-0762">Sugar transport</keyword>
<dbReference type="Proteomes" id="UP000192223">
    <property type="component" value="Unplaced"/>
</dbReference>
<keyword evidence="3" id="KW-1003">Cell membrane</keyword>
<dbReference type="RefSeq" id="XP_018328946.1">
    <property type="nucleotide sequence ID" value="XM_018473444.2"/>
</dbReference>
<evidence type="ECO:0000256" key="2">
    <source>
        <dbReference type="ARBA" id="ARBA00022448"/>
    </source>
</evidence>
<evidence type="ECO:0000256" key="7">
    <source>
        <dbReference type="ARBA" id="ARBA00023136"/>
    </source>
</evidence>
<gene>
    <name evidence="11" type="primary">LOC108739520</name>
</gene>
<dbReference type="OrthoDB" id="6133115at2759"/>
<feature type="transmembrane region" description="Helical" evidence="8">
    <location>
        <begin position="112"/>
        <end position="134"/>
    </location>
</feature>
<protein>
    <submittedName>
        <fullName evidence="11">Facilitated trehalose transporter Tret1-2 homolog isoform X1</fullName>
    </submittedName>
</protein>
<evidence type="ECO:0000313" key="10">
    <source>
        <dbReference type="Proteomes" id="UP000192223"/>
    </source>
</evidence>
<name>A0A1W4WYJ2_AGRPL</name>
<keyword evidence="7 8" id="KW-0472">Membrane</keyword>
<feature type="transmembrane region" description="Helical" evidence="8">
    <location>
        <begin position="319"/>
        <end position="340"/>
    </location>
</feature>
<keyword evidence="5 8" id="KW-0812">Transmembrane</keyword>
<feature type="transmembrane region" description="Helical" evidence="8">
    <location>
        <begin position="174"/>
        <end position="191"/>
    </location>
</feature>
<reference evidence="11" key="1">
    <citation type="submission" date="2025-08" db="UniProtKB">
        <authorList>
            <consortium name="RefSeq"/>
        </authorList>
    </citation>
    <scope>IDENTIFICATION</scope>
    <source>
        <tissue evidence="11">Entire body</tissue>
    </source>
</reference>
<evidence type="ECO:0000259" key="9">
    <source>
        <dbReference type="PROSITE" id="PS50850"/>
    </source>
</evidence>
<feature type="transmembrane region" description="Helical" evidence="8">
    <location>
        <begin position="253"/>
        <end position="274"/>
    </location>
</feature>
<evidence type="ECO:0000256" key="6">
    <source>
        <dbReference type="ARBA" id="ARBA00022989"/>
    </source>
</evidence>
<dbReference type="FunFam" id="1.20.1250.20:FF:000218">
    <property type="entry name" value="facilitated trehalose transporter Tret1"/>
    <property type="match status" value="1"/>
</dbReference>
<dbReference type="InterPro" id="IPR050549">
    <property type="entry name" value="MFS_Trehalose_Transporter"/>
</dbReference>
<dbReference type="Gene3D" id="1.20.1250.20">
    <property type="entry name" value="MFS general substrate transporter like domains"/>
    <property type="match status" value="1"/>
</dbReference>
<dbReference type="GO" id="GO:0005886">
    <property type="term" value="C:plasma membrane"/>
    <property type="evidence" value="ECO:0007669"/>
    <property type="project" value="UniProtKB-SubCell"/>
</dbReference>
<dbReference type="Pfam" id="PF00083">
    <property type="entry name" value="Sugar_tr"/>
    <property type="match status" value="1"/>
</dbReference>
<keyword evidence="2" id="KW-0813">Transport</keyword>
<evidence type="ECO:0000256" key="3">
    <source>
        <dbReference type="ARBA" id="ARBA00022475"/>
    </source>
</evidence>
<proteinExistence type="predicted"/>
<feature type="transmembrane region" description="Helical" evidence="8">
    <location>
        <begin position="294"/>
        <end position="310"/>
    </location>
</feature>
<dbReference type="InterPro" id="IPR020846">
    <property type="entry name" value="MFS_dom"/>
</dbReference>
<dbReference type="GeneID" id="108739520"/>
<dbReference type="InterPro" id="IPR005828">
    <property type="entry name" value="MFS_sugar_transport-like"/>
</dbReference>
<feature type="transmembrane region" description="Helical" evidence="8">
    <location>
        <begin position="390"/>
        <end position="410"/>
    </location>
</feature>
<evidence type="ECO:0000256" key="5">
    <source>
        <dbReference type="ARBA" id="ARBA00022692"/>
    </source>
</evidence>
<keyword evidence="10" id="KW-1185">Reference proteome</keyword>